<keyword evidence="4" id="KW-0804">Transcription</keyword>
<organism evidence="7 8">
    <name type="scientific">Paenibacillus oryzae</name>
    <dbReference type="NCBI Taxonomy" id="1844972"/>
    <lineage>
        <taxon>Bacteria</taxon>
        <taxon>Bacillati</taxon>
        <taxon>Bacillota</taxon>
        <taxon>Bacilli</taxon>
        <taxon>Bacillales</taxon>
        <taxon>Paenibacillaceae</taxon>
        <taxon>Paenibacillus</taxon>
    </lineage>
</organism>
<dbReference type="Proteomes" id="UP000092024">
    <property type="component" value="Unassembled WGS sequence"/>
</dbReference>
<dbReference type="InterPro" id="IPR013249">
    <property type="entry name" value="RNA_pol_sigma70_r4_t2"/>
</dbReference>
<gene>
    <name evidence="7" type="ORF">A7K91_02635</name>
</gene>
<dbReference type="OrthoDB" id="9794508at2"/>
<evidence type="ECO:0000256" key="4">
    <source>
        <dbReference type="ARBA" id="ARBA00023163"/>
    </source>
</evidence>
<dbReference type="STRING" id="1844972.A7K91_02635"/>
<dbReference type="GO" id="GO:0006352">
    <property type="term" value="P:DNA-templated transcription initiation"/>
    <property type="evidence" value="ECO:0007669"/>
    <property type="project" value="InterPro"/>
</dbReference>
<evidence type="ECO:0000256" key="1">
    <source>
        <dbReference type="ARBA" id="ARBA00010641"/>
    </source>
</evidence>
<dbReference type="AlphaFoldDB" id="A0A1A5YUJ4"/>
<evidence type="ECO:0000259" key="6">
    <source>
        <dbReference type="Pfam" id="PF08281"/>
    </source>
</evidence>
<dbReference type="Pfam" id="PF04542">
    <property type="entry name" value="Sigma70_r2"/>
    <property type="match status" value="1"/>
</dbReference>
<comment type="similarity">
    <text evidence="1">Belongs to the sigma-70 factor family. ECF subfamily.</text>
</comment>
<dbReference type="InterPro" id="IPR014284">
    <property type="entry name" value="RNA_pol_sigma-70_dom"/>
</dbReference>
<feature type="domain" description="RNA polymerase sigma-70 region 2" evidence="5">
    <location>
        <begin position="4"/>
        <end position="66"/>
    </location>
</feature>
<keyword evidence="2" id="KW-0805">Transcription regulation</keyword>
<evidence type="ECO:0008006" key="9">
    <source>
        <dbReference type="Google" id="ProtNLM"/>
    </source>
</evidence>
<protein>
    <recommendedName>
        <fullName evidence="9">RNA polymerase subunit sigma</fullName>
    </recommendedName>
</protein>
<dbReference type="Gene3D" id="1.10.1740.10">
    <property type="match status" value="1"/>
</dbReference>
<feature type="domain" description="RNA polymerase sigma factor 70 region 4 type 2" evidence="6">
    <location>
        <begin position="99"/>
        <end position="150"/>
    </location>
</feature>
<dbReference type="PANTHER" id="PTHR43133:SF60">
    <property type="entry name" value="RNA POLYMERASE SIGMA FACTOR SIGV"/>
    <property type="match status" value="1"/>
</dbReference>
<dbReference type="InterPro" id="IPR007627">
    <property type="entry name" value="RNA_pol_sigma70_r2"/>
</dbReference>
<dbReference type="Gene3D" id="1.10.10.10">
    <property type="entry name" value="Winged helix-like DNA-binding domain superfamily/Winged helix DNA-binding domain"/>
    <property type="match status" value="1"/>
</dbReference>
<evidence type="ECO:0000313" key="7">
    <source>
        <dbReference type="EMBL" id="OBR69311.1"/>
    </source>
</evidence>
<keyword evidence="3" id="KW-0731">Sigma factor</keyword>
<evidence type="ECO:0000313" key="8">
    <source>
        <dbReference type="Proteomes" id="UP000092024"/>
    </source>
</evidence>
<dbReference type="InterPro" id="IPR013325">
    <property type="entry name" value="RNA_pol_sigma_r2"/>
</dbReference>
<dbReference type="Pfam" id="PF08281">
    <property type="entry name" value="Sigma70_r4_2"/>
    <property type="match status" value="1"/>
</dbReference>
<reference evidence="7 8" key="1">
    <citation type="submission" date="2016-05" db="EMBL/GenBank/DDBJ databases">
        <title>Paenibacillus oryzae. sp. nov., isolated from the rice root.</title>
        <authorList>
            <person name="Zhang J."/>
            <person name="Zhang X."/>
        </authorList>
    </citation>
    <scope>NUCLEOTIDE SEQUENCE [LARGE SCALE GENOMIC DNA]</scope>
    <source>
        <strain evidence="7 8">1DrF-4</strain>
    </source>
</reference>
<evidence type="ECO:0000259" key="5">
    <source>
        <dbReference type="Pfam" id="PF04542"/>
    </source>
</evidence>
<dbReference type="InterPro" id="IPR013324">
    <property type="entry name" value="RNA_pol_sigma_r3/r4-like"/>
</dbReference>
<comment type="caution">
    <text evidence="7">The sequence shown here is derived from an EMBL/GenBank/DDBJ whole genome shotgun (WGS) entry which is preliminary data.</text>
</comment>
<sequence>MDLYGNDVLRTAYMYLRDKQRAEDVFQEVFLKVHRKYDRFRGKGSEKTWILSITINTCKDMLRSVWLRRVIPFLPNEHEVAAKDEDFTERIIASHQSKELLQSVLKLKTPFKDVILLYYYHELSTQEIGKILHISEGTVRSRLHRGRLMLKKMLEGRPDDED</sequence>
<dbReference type="GO" id="GO:0003677">
    <property type="term" value="F:DNA binding"/>
    <property type="evidence" value="ECO:0007669"/>
    <property type="project" value="InterPro"/>
</dbReference>
<dbReference type="SUPFAM" id="SSF88946">
    <property type="entry name" value="Sigma2 domain of RNA polymerase sigma factors"/>
    <property type="match status" value="1"/>
</dbReference>
<dbReference type="PANTHER" id="PTHR43133">
    <property type="entry name" value="RNA POLYMERASE ECF-TYPE SIGMA FACTO"/>
    <property type="match status" value="1"/>
</dbReference>
<keyword evidence="8" id="KW-1185">Reference proteome</keyword>
<dbReference type="NCBIfam" id="TIGR02937">
    <property type="entry name" value="sigma70-ECF"/>
    <property type="match status" value="1"/>
</dbReference>
<accession>A0A1A5YUJ4</accession>
<dbReference type="SUPFAM" id="SSF88659">
    <property type="entry name" value="Sigma3 and sigma4 domains of RNA polymerase sigma factors"/>
    <property type="match status" value="1"/>
</dbReference>
<proteinExistence type="inferred from homology"/>
<dbReference type="EMBL" id="LYPA01000019">
    <property type="protein sequence ID" value="OBR69311.1"/>
    <property type="molecule type" value="Genomic_DNA"/>
</dbReference>
<dbReference type="CDD" id="cd06171">
    <property type="entry name" value="Sigma70_r4"/>
    <property type="match status" value="1"/>
</dbReference>
<evidence type="ECO:0000256" key="3">
    <source>
        <dbReference type="ARBA" id="ARBA00023082"/>
    </source>
</evidence>
<dbReference type="InterPro" id="IPR039425">
    <property type="entry name" value="RNA_pol_sigma-70-like"/>
</dbReference>
<evidence type="ECO:0000256" key="2">
    <source>
        <dbReference type="ARBA" id="ARBA00023015"/>
    </source>
</evidence>
<dbReference type="GO" id="GO:0016987">
    <property type="term" value="F:sigma factor activity"/>
    <property type="evidence" value="ECO:0007669"/>
    <property type="project" value="UniProtKB-KW"/>
</dbReference>
<name>A0A1A5YUJ4_9BACL</name>
<dbReference type="InterPro" id="IPR036388">
    <property type="entry name" value="WH-like_DNA-bd_sf"/>
</dbReference>